<dbReference type="SUPFAM" id="SSF53597">
    <property type="entry name" value="Dihydrofolate reductase-like"/>
    <property type="match status" value="1"/>
</dbReference>
<dbReference type="GO" id="GO:0009231">
    <property type="term" value="P:riboflavin biosynthetic process"/>
    <property type="evidence" value="ECO:0007669"/>
    <property type="project" value="InterPro"/>
</dbReference>
<accession>A0A0W8IKR3</accession>
<dbReference type="PANTHER" id="PTHR38011:SF12">
    <property type="entry name" value="BIFUNCTIONAL DEAMINASE-REDUCTASE DOMAIN PROTEIN"/>
    <property type="match status" value="1"/>
</dbReference>
<sequence length="218" mass="24010">MSLVRVHNFSVSLDGFGTGAGQTFEAPFGHADQRLMEWAFKTRTFRKMGLPGKTAGSRGVDEAFASRWAAGVGAEIMGRNKFGPQRGPWADTEWEGWWGAEPPFHTPVLVLTHHPRPMLEMAGGTTFHFLDADPVSALSRARELAGNRDVRIGGGVTTLRQFLAADLIDLMHLVLVPILLGRGERLWDGLEGLEERFDIEATPSPSGVVHLIFVRRPE</sequence>
<dbReference type="Gene3D" id="3.40.430.10">
    <property type="entry name" value="Dihydrofolate Reductase, subunit A"/>
    <property type="match status" value="1"/>
</dbReference>
<dbReference type="EMBL" id="LQBM01000001">
    <property type="protein sequence ID" value="KUG60440.1"/>
    <property type="molecule type" value="Genomic_DNA"/>
</dbReference>
<comment type="caution">
    <text evidence="2">The sequence shown here is derived from an EMBL/GenBank/DDBJ whole genome shotgun (WGS) entry which is preliminary data.</text>
</comment>
<dbReference type="OrthoDB" id="2313602at2"/>
<reference evidence="3" key="1">
    <citation type="submission" date="2015-12" db="EMBL/GenBank/DDBJ databases">
        <authorList>
            <person name="Nair G.R."/>
            <person name="Kaur G."/>
            <person name="Mayilraj S."/>
        </authorList>
    </citation>
    <scope>NUCLEOTIDE SEQUENCE [LARGE SCALE GENOMIC DNA]</scope>
    <source>
        <strain evidence="3">CD08_7</strain>
    </source>
</reference>
<evidence type="ECO:0000313" key="3">
    <source>
        <dbReference type="Proteomes" id="UP000054023"/>
    </source>
</evidence>
<protein>
    <submittedName>
        <fullName evidence="2">Deaminase</fullName>
    </submittedName>
</protein>
<dbReference type="PANTHER" id="PTHR38011">
    <property type="entry name" value="DIHYDROFOLATE REDUCTASE FAMILY PROTEIN (AFU_ORTHOLOGUE AFUA_8G06820)"/>
    <property type="match status" value="1"/>
</dbReference>
<dbReference type="RefSeq" id="WP_058887425.1">
    <property type="nucleotide sequence ID" value="NZ_LQBM01000001.1"/>
</dbReference>
<name>A0A0W8IKR3_9MICC</name>
<proteinExistence type="predicted"/>
<dbReference type="AlphaFoldDB" id="A0A0W8IKR3"/>
<organism evidence="2 3">
    <name type="scientific">Nesterenkonia jeotgali</name>
    <dbReference type="NCBI Taxonomy" id="317018"/>
    <lineage>
        <taxon>Bacteria</taxon>
        <taxon>Bacillati</taxon>
        <taxon>Actinomycetota</taxon>
        <taxon>Actinomycetes</taxon>
        <taxon>Micrococcales</taxon>
        <taxon>Micrococcaceae</taxon>
        <taxon>Nesterenkonia</taxon>
    </lineage>
</organism>
<dbReference type="Proteomes" id="UP000054023">
    <property type="component" value="Unassembled WGS sequence"/>
</dbReference>
<dbReference type="STRING" id="317018.AVL63_08680"/>
<dbReference type="GO" id="GO:0008703">
    <property type="term" value="F:5-amino-6-(5-phosphoribosylamino)uracil reductase activity"/>
    <property type="evidence" value="ECO:0007669"/>
    <property type="project" value="InterPro"/>
</dbReference>
<dbReference type="InterPro" id="IPR002734">
    <property type="entry name" value="RibDG_C"/>
</dbReference>
<keyword evidence="3" id="KW-1185">Reference proteome</keyword>
<feature type="domain" description="Bacterial bifunctional deaminase-reductase C-terminal" evidence="1">
    <location>
        <begin position="8"/>
        <end position="191"/>
    </location>
</feature>
<evidence type="ECO:0000313" key="2">
    <source>
        <dbReference type="EMBL" id="KUG60440.1"/>
    </source>
</evidence>
<dbReference type="InterPro" id="IPR024072">
    <property type="entry name" value="DHFR-like_dom_sf"/>
</dbReference>
<dbReference type="Pfam" id="PF01872">
    <property type="entry name" value="RibD_C"/>
    <property type="match status" value="1"/>
</dbReference>
<dbReference type="InterPro" id="IPR050765">
    <property type="entry name" value="Riboflavin_Biosynth_HTPR"/>
</dbReference>
<evidence type="ECO:0000259" key="1">
    <source>
        <dbReference type="Pfam" id="PF01872"/>
    </source>
</evidence>
<gene>
    <name evidence="2" type="ORF">AVL63_08680</name>
</gene>